<dbReference type="Proteomes" id="UP000568106">
    <property type="component" value="Unassembled WGS sequence"/>
</dbReference>
<reference evidence="3" key="1">
    <citation type="submission" date="2020-08" db="EMBL/GenBank/DDBJ databases">
        <title>Genomic Encyclopedia of Type Strains, Phase IV (KMG-V): Genome sequencing to study the core and pangenomes of soil and plant-associated prokaryotes.</title>
        <authorList>
            <person name="Whitman W."/>
        </authorList>
    </citation>
    <scope>NUCLEOTIDE SEQUENCE [LARGE SCALE GENOMIC DNA]</scope>
    <source>
        <strain evidence="3">M8UP27</strain>
    </source>
</reference>
<feature type="transmembrane region" description="Helical" evidence="1">
    <location>
        <begin position="300"/>
        <end position="320"/>
    </location>
</feature>
<keyword evidence="4" id="KW-1185">Reference proteome</keyword>
<evidence type="ECO:0000259" key="2">
    <source>
        <dbReference type="Pfam" id="PF01757"/>
    </source>
</evidence>
<feature type="transmembrane region" description="Helical" evidence="1">
    <location>
        <begin position="237"/>
        <end position="254"/>
    </location>
</feature>
<evidence type="ECO:0000313" key="4">
    <source>
        <dbReference type="Proteomes" id="UP000568106"/>
    </source>
</evidence>
<dbReference type="InterPro" id="IPR052734">
    <property type="entry name" value="Nod_factor_acetyltransferase"/>
</dbReference>
<dbReference type="GO" id="GO:0016747">
    <property type="term" value="F:acyltransferase activity, transferring groups other than amino-acyl groups"/>
    <property type="evidence" value="ECO:0007669"/>
    <property type="project" value="InterPro"/>
</dbReference>
<gene>
    <name evidence="3" type="ORF">HDF09_002891</name>
</gene>
<proteinExistence type="predicted"/>
<keyword evidence="1" id="KW-0472">Membrane</keyword>
<evidence type="ECO:0000313" key="3">
    <source>
        <dbReference type="EMBL" id="MBB5318194.1"/>
    </source>
</evidence>
<dbReference type="EMBL" id="JACHDY010000004">
    <property type="protein sequence ID" value="MBB5318194.1"/>
    <property type="molecule type" value="Genomic_DNA"/>
</dbReference>
<feature type="transmembrane region" description="Helical" evidence="1">
    <location>
        <begin position="98"/>
        <end position="118"/>
    </location>
</feature>
<feature type="transmembrane region" description="Helical" evidence="1">
    <location>
        <begin position="266"/>
        <end position="285"/>
    </location>
</feature>
<keyword evidence="1" id="KW-1133">Transmembrane helix</keyword>
<accession>A0A7W8MTG9</accession>
<keyword evidence="1" id="KW-0812">Transmembrane</keyword>
<dbReference type="AlphaFoldDB" id="A0A7W8MTG9"/>
<dbReference type="InterPro" id="IPR002656">
    <property type="entry name" value="Acyl_transf_3_dom"/>
</dbReference>
<feature type="transmembrane region" description="Helical" evidence="1">
    <location>
        <begin position="59"/>
        <end position="78"/>
    </location>
</feature>
<comment type="caution">
    <text evidence="3">The sequence shown here is derived from an EMBL/GenBank/DDBJ whole genome shotgun (WGS) entry which is preliminary data.</text>
</comment>
<feature type="transmembrane region" description="Helical" evidence="1">
    <location>
        <begin position="21"/>
        <end position="39"/>
    </location>
</feature>
<dbReference type="PANTHER" id="PTHR37312:SF1">
    <property type="entry name" value="MEMBRANE-BOUND ACYLTRANSFERASE YKRP-RELATED"/>
    <property type="match status" value="1"/>
</dbReference>
<evidence type="ECO:0000256" key="1">
    <source>
        <dbReference type="SAM" id="Phobius"/>
    </source>
</evidence>
<organism evidence="3 4">
    <name type="scientific">Tunturiibacter empetritectus</name>
    <dbReference type="NCBI Taxonomy" id="3069691"/>
    <lineage>
        <taxon>Bacteria</taxon>
        <taxon>Pseudomonadati</taxon>
        <taxon>Acidobacteriota</taxon>
        <taxon>Terriglobia</taxon>
        <taxon>Terriglobales</taxon>
        <taxon>Acidobacteriaceae</taxon>
        <taxon>Tunturiibacter</taxon>
    </lineage>
</organism>
<dbReference type="PANTHER" id="PTHR37312">
    <property type="entry name" value="MEMBRANE-BOUND ACYLTRANSFERASE YKRP-RELATED"/>
    <property type="match status" value="1"/>
</dbReference>
<dbReference type="Pfam" id="PF01757">
    <property type="entry name" value="Acyl_transf_3"/>
    <property type="match status" value="1"/>
</dbReference>
<feature type="transmembrane region" description="Helical" evidence="1">
    <location>
        <begin position="138"/>
        <end position="155"/>
    </location>
</feature>
<protein>
    <submittedName>
        <fullName evidence="3">Fucose 4-O-acetylase-like acetyltransferase</fullName>
    </submittedName>
</protein>
<feature type="transmembrane region" description="Helical" evidence="1">
    <location>
        <begin position="162"/>
        <end position="180"/>
    </location>
</feature>
<feature type="domain" description="Acyltransferase 3" evidence="2">
    <location>
        <begin position="23"/>
        <end position="319"/>
    </location>
</feature>
<feature type="transmembrane region" description="Helical" evidence="1">
    <location>
        <begin position="215"/>
        <end position="231"/>
    </location>
</feature>
<name>A0A7W8MTG9_9BACT</name>
<sequence length="335" mass="38162">MIEQALAGETRRPITSGRRSNLVDLVKGLAIILVVYGHTAQGVVHRGWWSGPWADFSKAFIYSFHMPAFFFASGLFVFGSIQRRGPAKFTLEKMKTILYPYLLFAGISAALGPLIRRFQMSYSPFHWNAFLMNVADGSGSWFLFTLFWCLLLALLTVRFPNWLRFLLSVLVGMAPIYGTFHTDRVWQEFCFVAAGMWVGNHVFRLEDIPKWKAAVGFMLLAAFQFAAIYFYGFVDRWTYIGLGLTGTAGLFLLARLLENHRIGEALVWVGRASLAIFLLSAFAQGATRVVLSDLLHTNNLWLQLLLPTAFATVLPAIVWYQQDRWRLGWLFHWPL</sequence>
<feature type="transmembrane region" description="Helical" evidence="1">
    <location>
        <begin position="186"/>
        <end position="203"/>
    </location>
</feature>